<keyword evidence="8" id="KW-0472">Membrane</keyword>
<protein>
    <recommendedName>
        <fullName evidence="12">Tafazzin family protein</fullName>
    </recommendedName>
</protein>
<evidence type="ECO:0000256" key="3">
    <source>
        <dbReference type="ARBA" id="ARBA00022679"/>
    </source>
</evidence>
<evidence type="ECO:0000256" key="4">
    <source>
        <dbReference type="ARBA" id="ARBA00022787"/>
    </source>
</evidence>
<sequence>MQALCLHRIQPPPRHYSASRDVFGRYMSSIVSRLTLGAVGLTCKTFLNSGYCAAVTVNGFEHLQKALQDERRKGGRGVVTISNHISTLDDPLTWGILPWRWYFQQGMVRWSLGAADIIFTNPVFSAFFRQGQTLETFRGKGIYQPAVDTAIDNLNRGEWIHLFGEGKVHQPGHYPPKPQPSAESSATHVPDTNQLLHSPSKGKDPPLLLRFKWGLGRILMEAEQPPTIIPMWLTGFEKLMPEGRNWPYKFFPRRGVALSVNFGEPIPGDEVRRRLWEASERGGVSTLAAGSELTVGDPAQEERSVAKAGQRWLGDIVQHRMHEPSEDSKQKRIARLRSEITAVLQQEVEALGRRVLDAKS</sequence>
<proteinExistence type="inferred from homology"/>
<keyword evidence="7" id="KW-0496">Mitochondrion</keyword>
<evidence type="ECO:0000256" key="1">
    <source>
        <dbReference type="ARBA" id="ARBA00004137"/>
    </source>
</evidence>
<evidence type="ECO:0000256" key="9">
    <source>
        <dbReference type="ARBA" id="ARBA00023315"/>
    </source>
</evidence>
<comment type="catalytic activity">
    <reaction evidence="11">
        <text>1'-[1,2-diacyl-sn-glycero-3-phospho],3'-[1-acyl-sn-glycero-3-phospho]-glycerol + a 1,2-diacyl-sn-glycero-3-phosphocholine = a cardiolipin + a 1-acyl-sn-glycero-3-phosphocholine</text>
        <dbReference type="Rhea" id="RHEA:33731"/>
        <dbReference type="ChEBI" id="CHEBI:57643"/>
        <dbReference type="ChEBI" id="CHEBI:58168"/>
        <dbReference type="ChEBI" id="CHEBI:62237"/>
        <dbReference type="ChEBI" id="CHEBI:64743"/>
    </reaction>
    <physiologicalReaction direction="left-to-right" evidence="11">
        <dbReference type="Rhea" id="RHEA:33732"/>
    </physiologicalReaction>
    <physiologicalReaction direction="right-to-left" evidence="11">
        <dbReference type="Rhea" id="RHEA:33733"/>
    </physiologicalReaction>
</comment>
<evidence type="ECO:0000256" key="12">
    <source>
        <dbReference type="RuleBase" id="RU365062"/>
    </source>
</evidence>
<evidence type="ECO:0000256" key="10">
    <source>
        <dbReference type="ARBA" id="ARBA00024323"/>
    </source>
</evidence>
<keyword evidence="9 15" id="KW-0012">Acyltransferase</keyword>
<dbReference type="GO" id="GO:0005741">
    <property type="term" value="C:mitochondrial outer membrane"/>
    <property type="evidence" value="ECO:0007669"/>
    <property type="project" value="UniProtKB-SubCell"/>
</dbReference>
<reference evidence="15 16" key="1">
    <citation type="submission" date="2021-08" db="EMBL/GenBank/DDBJ databases">
        <title>Draft Genome Sequence of Phanerochaete sordida strain YK-624.</title>
        <authorList>
            <person name="Mori T."/>
            <person name="Dohra H."/>
            <person name="Suzuki T."/>
            <person name="Kawagishi H."/>
            <person name="Hirai H."/>
        </authorList>
    </citation>
    <scope>NUCLEOTIDE SEQUENCE [LARGE SCALE GENOMIC DNA]</scope>
    <source>
        <strain evidence="15 16">YK-624</strain>
    </source>
</reference>
<dbReference type="InterPro" id="IPR000872">
    <property type="entry name" value="Tafazzin"/>
</dbReference>
<evidence type="ECO:0000256" key="11">
    <source>
        <dbReference type="ARBA" id="ARBA00047906"/>
    </source>
</evidence>
<feature type="region of interest" description="Disordered" evidence="13">
    <location>
        <begin position="170"/>
        <end position="201"/>
    </location>
</feature>
<evidence type="ECO:0000256" key="5">
    <source>
        <dbReference type="ARBA" id="ARBA00022792"/>
    </source>
</evidence>
<dbReference type="PANTHER" id="PTHR12497:SF0">
    <property type="entry name" value="TAFAZZIN"/>
    <property type="match status" value="1"/>
</dbReference>
<dbReference type="AlphaFoldDB" id="A0A9P3LIA8"/>
<keyword evidence="5" id="KW-0999">Mitochondrion inner membrane</keyword>
<dbReference type="Proteomes" id="UP000703269">
    <property type="component" value="Unassembled WGS sequence"/>
</dbReference>
<dbReference type="GO" id="GO:0007007">
    <property type="term" value="P:inner mitochondrial membrane organization"/>
    <property type="evidence" value="ECO:0007669"/>
    <property type="project" value="TreeGrafter"/>
</dbReference>
<dbReference type="SUPFAM" id="SSF69593">
    <property type="entry name" value="Glycerol-3-phosphate (1)-acyltransferase"/>
    <property type="match status" value="1"/>
</dbReference>
<evidence type="ECO:0000256" key="7">
    <source>
        <dbReference type="ARBA" id="ARBA00023128"/>
    </source>
</evidence>
<dbReference type="Pfam" id="PF01553">
    <property type="entry name" value="Acyltransferase"/>
    <property type="match status" value="1"/>
</dbReference>
<keyword evidence="4" id="KW-1000">Mitochondrion outer membrane</keyword>
<keyword evidence="3" id="KW-0808">Transferase</keyword>
<dbReference type="GO" id="GO:0035965">
    <property type="term" value="P:cardiolipin acyl-chain remodeling"/>
    <property type="evidence" value="ECO:0007669"/>
    <property type="project" value="TreeGrafter"/>
</dbReference>
<evidence type="ECO:0000256" key="13">
    <source>
        <dbReference type="SAM" id="MobiDB-lite"/>
    </source>
</evidence>
<dbReference type="PANTHER" id="PTHR12497">
    <property type="entry name" value="TAZ PROTEIN TAFAZZIN"/>
    <property type="match status" value="1"/>
</dbReference>
<comment type="similarity">
    <text evidence="2 12">Belongs to the taffazin family.</text>
</comment>
<keyword evidence="16" id="KW-1185">Reference proteome</keyword>
<organism evidence="15 16">
    <name type="scientific">Phanerochaete sordida</name>
    <dbReference type="NCBI Taxonomy" id="48140"/>
    <lineage>
        <taxon>Eukaryota</taxon>
        <taxon>Fungi</taxon>
        <taxon>Dikarya</taxon>
        <taxon>Basidiomycota</taxon>
        <taxon>Agaricomycotina</taxon>
        <taxon>Agaricomycetes</taxon>
        <taxon>Polyporales</taxon>
        <taxon>Phanerochaetaceae</taxon>
        <taxon>Phanerochaete</taxon>
    </lineage>
</organism>
<dbReference type="InterPro" id="IPR002123">
    <property type="entry name" value="Plipid/glycerol_acylTrfase"/>
</dbReference>
<evidence type="ECO:0000313" key="15">
    <source>
        <dbReference type="EMBL" id="GJE95938.1"/>
    </source>
</evidence>
<dbReference type="GO" id="GO:0047184">
    <property type="term" value="F:1-acylglycerophosphocholine O-acyltransferase activity"/>
    <property type="evidence" value="ECO:0007669"/>
    <property type="project" value="TreeGrafter"/>
</dbReference>
<evidence type="ECO:0000259" key="14">
    <source>
        <dbReference type="SMART" id="SM00563"/>
    </source>
</evidence>
<dbReference type="PRINTS" id="PR00979">
    <property type="entry name" value="TAFAZZIN"/>
</dbReference>
<evidence type="ECO:0000256" key="2">
    <source>
        <dbReference type="ARBA" id="ARBA00010524"/>
    </source>
</evidence>
<dbReference type="GO" id="GO:0005743">
    <property type="term" value="C:mitochondrial inner membrane"/>
    <property type="evidence" value="ECO:0007669"/>
    <property type="project" value="UniProtKB-SubCell"/>
</dbReference>
<feature type="domain" description="Phospholipid/glycerol acyltransferase" evidence="14">
    <location>
        <begin position="78"/>
        <end position="236"/>
    </location>
</feature>
<dbReference type="CDD" id="cd07989">
    <property type="entry name" value="LPLAT_AGPAT-like"/>
    <property type="match status" value="1"/>
</dbReference>
<evidence type="ECO:0000256" key="8">
    <source>
        <dbReference type="ARBA" id="ARBA00023136"/>
    </source>
</evidence>
<dbReference type="EMBL" id="BPQB01000054">
    <property type="protein sequence ID" value="GJE95938.1"/>
    <property type="molecule type" value="Genomic_DNA"/>
</dbReference>
<evidence type="ECO:0000313" key="16">
    <source>
        <dbReference type="Proteomes" id="UP000703269"/>
    </source>
</evidence>
<comment type="subcellular location">
    <subcellularLocation>
        <location evidence="1">Mitochondrion inner membrane</location>
        <topology evidence="1">Peripheral membrane protein</topology>
        <orientation evidence="1">Intermembrane side</orientation>
    </subcellularLocation>
    <subcellularLocation>
        <location evidence="10">Mitochondrion outer membrane</location>
        <topology evidence="10">Peripheral membrane protein</topology>
        <orientation evidence="10">Intermembrane side</orientation>
    </subcellularLocation>
</comment>
<name>A0A9P3LIA8_9APHY</name>
<comment type="caution">
    <text evidence="15">The sequence shown here is derived from an EMBL/GenBank/DDBJ whole genome shotgun (WGS) entry which is preliminary data.</text>
</comment>
<evidence type="ECO:0000256" key="6">
    <source>
        <dbReference type="ARBA" id="ARBA00023098"/>
    </source>
</evidence>
<gene>
    <name evidence="15" type="ORF">PsYK624_121300</name>
</gene>
<dbReference type="OrthoDB" id="193467at2759"/>
<feature type="compositionally biased region" description="Polar residues" evidence="13">
    <location>
        <begin position="181"/>
        <end position="197"/>
    </location>
</feature>
<dbReference type="SMART" id="SM00563">
    <property type="entry name" value="PlsC"/>
    <property type="match status" value="1"/>
</dbReference>
<keyword evidence="6" id="KW-0443">Lipid metabolism</keyword>
<accession>A0A9P3LIA8</accession>